<accession>A0A5B8RC32</accession>
<protein>
    <recommendedName>
        <fullName evidence="2">Sulfotransferase</fullName>
    </recommendedName>
</protein>
<proteinExistence type="predicted"/>
<gene>
    <name evidence="1" type="ORF">KBTEX_02541</name>
</gene>
<sequence>MLRDVLCSLEGVATWPCDEINYIWRHGNVRYGSDEFVPSMADGTIAKYIRRQFDWVARRYRAHTVVEKTCANSLRVPFVDRVVPQARYLFIYRDGFDAVGSAMKRWKAQLDIPYLARKARFVPATDLPYYAFRYFWNRVYRLFSGEERLAFWGPQLDGMQRLLEKYSLEEVCALQWKRCVEMSHNALEQLPHERVCSVRYEHFVDRPLDEFSRIAGFLGLEVSEAQLARAVRDVSAKSVGRGRHELGEDLVNRLAPLVGETRQAMGYV</sequence>
<dbReference type="AlphaFoldDB" id="A0A5B8RC32"/>
<dbReference type="EMBL" id="MN079130">
    <property type="protein sequence ID" value="QEA06211.1"/>
    <property type="molecule type" value="Genomic_DNA"/>
</dbReference>
<dbReference type="InterPro" id="IPR027417">
    <property type="entry name" value="P-loop_NTPase"/>
</dbReference>
<dbReference type="Pfam" id="PF13469">
    <property type="entry name" value="Sulfotransfer_3"/>
    <property type="match status" value="1"/>
</dbReference>
<organism evidence="1">
    <name type="scientific">uncultured organism</name>
    <dbReference type="NCBI Taxonomy" id="155900"/>
    <lineage>
        <taxon>unclassified sequences</taxon>
        <taxon>environmental samples</taxon>
    </lineage>
</organism>
<reference evidence="1" key="1">
    <citation type="submission" date="2019-06" db="EMBL/GenBank/DDBJ databases">
        <authorList>
            <person name="Murdoch R.W."/>
            <person name="Fathepure B."/>
        </authorList>
    </citation>
    <scope>NUCLEOTIDE SEQUENCE</scope>
</reference>
<dbReference type="SUPFAM" id="SSF52540">
    <property type="entry name" value="P-loop containing nucleoside triphosphate hydrolases"/>
    <property type="match status" value="1"/>
</dbReference>
<evidence type="ECO:0000313" key="1">
    <source>
        <dbReference type="EMBL" id="QEA06211.1"/>
    </source>
</evidence>
<evidence type="ECO:0008006" key="2">
    <source>
        <dbReference type="Google" id="ProtNLM"/>
    </source>
</evidence>
<name>A0A5B8RC32_9ZZZZ</name>
<dbReference type="Gene3D" id="3.40.50.300">
    <property type="entry name" value="P-loop containing nucleotide triphosphate hydrolases"/>
    <property type="match status" value="1"/>
</dbReference>